<dbReference type="GO" id="GO:0008679">
    <property type="term" value="F:2-hydroxy-3-oxopropionate reductase activity"/>
    <property type="evidence" value="ECO:0007669"/>
    <property type="project" value="UniProtKB-EC"/>
</dbReference>
<evidence type="ECO:0000259" key="7">
    <source>
        <dbReference type="Pfam" id="PF14833"/>
    </source>
</evidence>
<dbReference type="InterPro" id="IPR002204">
    <property type="entry name" value="3-OH-isobutyrate_DH-rel_CS"/>
</dbReference>
<name>A0A4R8UD98_9MICO</name>
<evidence type="ECO:0000256" key="4">
    <source>
        <dbReference type="PIRSR" id="PIRSR000103-1"/>
    </source>
</evidence>
<keyword evidence="9" id="KW-1185">Reference proteome</keyword>
<feature type="region of interest" description="Disordered" evidence="5">
    <location>
        <begin position="1"/>
        <end position="28"/>
    </location>
</feature>
<dbReference type="PIRSF" id="PIRSF000103">
    <property type="entry name" value="HIBADH"/>
    <property type="match status" value="1"/>
</dbReference>
<dbReference type="InterPro" id="IPR006115">
    <property type="entry name" value="6PGDH_NADP-bd"/>
</dbReference>
<feature type="domain" description="3-hydroxyisobutyrate dehydrogenase-like NAD-binding" evidence="7">
    <location>
        <begin position="195"/>
        <end position="313"/>
    </location>
</feature>
<dbReference type="GO" id="GO:0051287">
    <property type="term" value="F:NAD binding"/>
    <property type="evidence" value="ECO:0007669"/>
    <property type="project" value="InterPro"/>
</dbReference>
<comment type="similarity">
    <text evidence="1">Belongs to the HIBADH-related family.</text>
</comment>
<dbReference type="SUPFAM" id="SSF48179">
    <property type="entry name" value="6-phosphogluconate dehydrogenase C-terminal domain-like"/>
    <property type="match status" value="1"/>
</dbReference>
<dbReference type="OrthoDB" id="3185659at2"/>
<evidence type="ECO:0000256" key="1">
    <source>
        <dbReference type="ARBA" id="ARBA00009080"/>
    </source>
</evidence>
<dbReference type="Pfam" id="PF14833">
    <property type="entry name" value="NAD_binding_11"/>
    <property type="match status" value="1"/>
</dbReference>
<evidence type="ECO:0000256" key="2">
    <source>
        <dbReference type="ARBA" id="ARBA00023002"/>
    </source>
</evidence>
<dbReference type="GO" id="GO:0050661">
    <property type="term" value="F:NADP binding"/>
    <property type="evidence" value="ECO:0007669"/>
    <property type="project" value="InterPro"/>
</dbReference>
<comment type="caution">
    <text evidence="8">The sequence shown here is derived from an EMBL/GenBank/DDBJ whole genome shotgun (WGS) entry which is preliminary data.</text>
</comment>
<feature type="domain" description="6-phosphogluconate dehydrogenase NADP-binding" evidence="6">
    <location>
        <begin position="33"/>
        <end position="192"/>
    </location>
</feature>
<dbReference type="Gene3D" id="1.10.1040.10">
    <property type="entry name" value="N-(1-d-carboxylethyl)-l-norvaline Dehydrogenase, domain 2"/>
    <property type="match status" value="1"/>
</dbReference>
<evidence type="ECO:0000259" key="6">
    <source>
        <dbReference type="Pfam" id="PF03446"/>
    </source>
</evidence>
<evidence type="ECO:0000256" key="5">
    <source>
        <dbReference type="SAM" id="MobiDB-lite"/>
    </source>
</evidence>
<evidence type="ECO:0000256" key="3">
    <source>
        <dbReference type="ARBA" id="ARBA00023027"/>
    </source>
</evidence>
<dbReference type="AlphaFoldDB" id="A0A4R8UD98"/>
<feature type="active site" evidence="4">
    <location>
        <position position="201"/>
    </location>
</feature>
<proteinExistence type="inferred from homology"/>
<dbReference type="RefSeq" id="WP_134492741.1">
    <property type="nucleotide sequence ID" value="NZ_SOEZ01000076.1"/>
</dbReference>
<dbReference type="GO" id="GO:0046487">
    <property type="term" value="P:glyoxylate metabolic process"/>
    <property type="evidence" value="ECO:0007669"/>
    <property type="project" value="InterPro"/>
</dbReference>
<dbReference type="PANTHER" id="PTHR43060">
    <property type="entry name" value="3-HYDROXYISOBUTYRATE DEHYDROGENASE-LIKE 1, MITOCHONDRIAL-RELATED"/>
    <property type="match status" value="1"/>
</dbReference>
<evidence type="ECO:0000313" key="8">
    <source>
        <dbReference type="EMBL" id="TFB46973.1"/>
    </source>
</evidence>
<dbReference type="Gene3D" id="3.40.50.720">
    <property type="entry name" value="NAD(P)-binding Rossmann-like Domain"/>
    <property type="match status" value="1"/>
</dbReference>
<dbReference type="GO" id="GO:0016054">
    <property type="term" value="P:organic acid catabolic process"/>
    <property type="evidence" value="ECO:0007669"/>
    <property type="project" value="UniProtKB-ARBA"/>
</dbReference>
<sequence length="324" mass="33391">MAGQRPAVRQRTGRHRPDQRRTHQHRGVHQMSTVAVIGLGIMGLPMATNLCKAGHDVIGFNRSQGRIDRLVANGGRGATSVADAVRDADVIITMLPDSPDVESVAGGEDGLIANAKSGAIWVDASTIRPDVAIRLAQAASARGIRPVDAPVSGGEQGAIEAALSIMVGGEAADVEAARPVLEAVGSTIVHVGPSGSGQTVKAANQLIVAGTIQLVAEALVFLEAHEVDTESAIRVLAGGLAGNRILDRKAAAMAARTFEPGFRVDLHHKDLGIVTAAAREAGVAIPLGAMTAQLMGALRAQGHGSLDHSALLLLVEQLSGRSRD</sequence>
<dbReference type="InterPro" id="IPR008927">
    <property type="entry name" value="6-PGluconate_DH-like_C_sf"/>
</dbReference>
<gene>
    <name evidence="8" type="ORF">E3O23_16000</name>
</gene>
<dbReference type="InterPro" id="IPR006398">
    <property type="entry name" value="Tartro_sem_red"/>
</dbReference>
<dbReference type="InterPro" id="IPR029154">
    <property type="entry name" value="HIBADH-like_NADP-bd"/>
</dbReference>
<dbReference type="PANTHER" id="PTHR43060:SF15">
    <property type="entry name" value="3-HYDROXYISOBUTYRATE DEHYDROGENASE-LIKE 1, MITOCHONDRIAL-RELATED"/>
    <property type="match status" value="1"/>
</dbReference>
<keyword evidence="2 8" id="KW-0560">Oxidoreductase</keyword>
<dbReference type="PROSITE" id="PS00895">
    <property type="entry name" value="3_HYDROXYISOBUT_DH"/>
    <property type="match status" value="1"/>
</dbReference>
<dbReference type="EMBL" id="SOEZ01000076">
    <property type="protein sequence ID" value="TFB46973.1"/>
    <property type="molecule type" value="Genomic_DNA"/>
</dbReference>
<dbReference type="EC" id="1.1.1.60" evidence="8"/>
<protein>
    <submittedName>
        <fullName evidence="8">2-hydroxy-3-oxopropionate reductase</fullName>
        <ecNumber evidence="8">1.1.1.60</ecNumber>
    </submittedName>
</protein>
<dbReference type="NCBIfam" id="TIGR01505">
    <property type="entry name" value="tartro_sem_red"/>
    <property type="match status" value="1"/>
</dbReference>
<dbReference type="InterPro" id="IPR036291">
    <property type="entry name" value="NAD(P)-bd_dom_sf"/>
</dbReference>
<dbReference type="InterPro" id="IPR013328">
    <property type="entry name" value="6PGD_dom2"/>
</dbReference>
<accession>A0A4R8UD98</accession>
<evidence type="ECO:0000313" key="9">
    <source>
        <dbReference type="Proteomes" id="UP000297866"/>
    </source>
</evidence>
<organism evidence="8 9">
    <name type="scientific">Cryobacterium tagatosivorans</name>
    <dbReference type="NCBI Taxonomy" id="1259199"/>
    <lineage>
        <taxon>Bacteria</taxon>
        <taxon>Bacillati</taxon>
        <taxon>Actinomycetota</taxon>
        <taxon>Actinomycetes</taxon>
        <taxon>Micrococcales</taxon>
        <taxon>Microbacteriaceae</taxon>
        <taxon>Cryobacterium</taxon>
    </lineage>
</organism>
<keyword evidence="3" id="KW-0520">NAD</keyword>
<dbReference type="Proteomes" id="UP000297866">
    <property type="component" value="Unassembled WGS sequence"/>
</dbReference>
<dbReference type="Pfam" id="PF03446">
    <property type="entry name" value="NAD_binding_2"/>
    <property type="match status" value="1"/>
</dbReference>
<dbReference type="InterPro" id="IPR015815">
    <property type="entry name" value="HIBADH-related"/>
</dbReference>
<reference evidence="8 9" key="1">
    <citation type="submission" date="2019-03" db="EMBL/GenBank/DDBJ databases">
        <title>Genomics of glacier-inhabiting Cryobacterium strains.</title>
        <authorList>
            <person name="Liu Q."/>
            <person name="Xin Y.-H."/>
        </authorList>
    </citation>
    <scope>NUCLEOTIDE SEQUENCE [LARGE SCALE GENOMIC DNA]</scope>
    <source>
        <strain evidence="8 9">Sr47</strain>
    </source>
</reference>
<dbReference type="SUPFAM" id="SSF51735">
    <property type="entry name" value="NAD(P)-binding Rossmann-fold domains"/>
    <property type="match status" value="1"/>
</dbReference>